<dbReference type="Proteomes" id="UP001595904">
    <property type="component" value="Unassembled WGS sequence"/>
</dbReference>
<comment type="caution">
    <text evidence="1">The sequence shown here is derived from an EMBL/GenBank/DDBJ whole genome shotgun (WGS) entry which is preliminary data.</text>
</comment>
<dbReference type="InterPro" id="IPR007035">
    <property type="entry name" value="Peptidase_M55"/>
</dbReference>
<dbReference type="Pfam" id="PF04951">
    <property type="entry name" value="Peptidase_M55"/>
    <property type="match status" value="1"/>
</dbReference>
<name>A0ABV8SZJ9_9GAMM</name>
<dbReference type="RefSeq" id="WP_380602705.1">
    <property type="nucleotide sequence ID" value="NZ_JBHSDU010000014.1"/>
</dbReference>
<organism evidence="1 2">
    <name type="scientific">Steroidobacter flavus</name>
    <dbReference type="NCBI Taxonomy" id="1842136"/>
    <lineage>
        <taxon>Bacteria</taxon>
        <taxon>Pseudomonadati</taxon>
        <taxon>Pseudomonadota</taxon>
        <taxon>Gammaproteobacteria</taxon>
        <taxon>Steroidobacterales</taxon>
        <taxon>Steroidobacteraceae</taxon>
        <taxon>Steroidobacter</taxon>
    </lineage>
</organism>
<dbReference type="Gene3D" id="3.30.1360.130">
    <property type="entry name" value="Dipeptide transport protein"/>
    <property type="match status" value="1"/>
</dbReference>
<dbReference type="Gene3D" id="3.40.50.10780">
    <property type="entry name" value="Dipeptide transport protein"/>
    <property type="match status" value="1"/>
</dbReference>
<evidence type="ECO:0000313" key="2">
    <source>
        <dbReference type="Proteomes" id="UP001595904"/>
    </source>
</evidence>
<gene>
    <name evidence="1" type="ORF">ACFPN2_27735</name>
</gene>
<dbReference type="EMBL" id="JBHSDU010000014">
    <property type="protein sequence ID" value="MFC4312907.1"/>
    <property type="molecule type" value="Genomic_DNA"/>
</dbReference>
<accession>A0ABV8SZJ9</accession>
<evidence type="ECO:0000313" key="1">
    <source>
        <dbReference type="EMBL" id="MFC4312907.1"/>
    </source>
</evidence>
<dbReference type="InterPro" id="IPR036177">
    <property type="entry name" value="Peptidase_M55_sf"/>
</dbReference>
<dbReference type="SUPFAM" id="SSF63992">
    <property type="entry name" value="Dipeptide transport protein"/>
    <property type="match status" value="1"/>
</dbReference>
<reference evidence="2" key="1">
    <citation type="journal article" date="2019" name="Int. J. Syst. Evol. Microbiol.">
        <title>The Global Catalogue of Microorganisms (GCM) 10K type strain sequencing project: providing services to taxonomists for standard genome sequencing and annotation.</title>
        <authorList>
            <consortium name="The Broad Institute Genomics Platform"/>
            <consortium name="The Broad Institute Genome Sequencing Center for Infectious Disease"/>
            <person name="Wu L."/>
            <person name="Ma J."/>
        </authorList>
    </citation>
    <scope>NUCLEOTIDE SEQUENCE [LARGE SCALE GENOMIC DNA]</scope>
    <source>
        <strain evidence="2">CGMCC 1.10759</strain>
    </source>
</reference>
<dbReference type="InterPro" id="IPR027476">
    <property type="entry name" value="DppA_N"/>
</dbReference>
<protein>
    <submittedName>
        <fullName evidence="1">M55 family metallopeptidase</fullName>
    </submittedName>
</protein>
<sequence length="365" mass="39209">MQLFSIVRGTFGTRALAVALLAFVGILSIEQAGAAERSGPRVLLIHDMEGLSGQNDPYTFLYGHPAYPHGQALLIADVNAVIAGLFAGGASSVVVADGHGSGNPGPDILVDKLDKRARLISRSEPFDAYLDLAQKDEFDAVAVVGMHCKSGSGGFAAHTYTIGMELLVNGHSITETELVGLLYGRAGIPVIFASGDDRLAADLKTMPWLQYVTTKKAKSASDAELYPVDQVHEAMRKQAKLAVQKLSSAVVMRPEGPLQIAVRAVAPANMRWLKAMPGVNYDNETVSFTASDMADGYRRMRPIVTALSFSFADAELAPYNAQPNVDDLKFKGMEELYRRWFAAESGHAAASPASSSRKSEYHGFE</sequence>
<proteinExistence type="predicted"/>
<keyword evidence="2" id="KW-1185">Reference proteome</keyword>